<evidence type="ECO:0000256" key="7">
    <source>
        <dbReference type="SAM" id="Phobius"/>
    </source>
</evidence>
<keyword evidence="2" id="KW-1003">Cell membrane</keyword>
<keyword evidence="3 7" id="KW-0812">Transmembrane</keyword>
<dbReference type="Proteomes" id="UP000510682">
    <property type="component" value="Chromosome"/>
</dbReference>
<organism evidence="8 9">
    <name type="scientific">Mycobacterium vicinigordonae</name>
    <dbReference type="NCBI Taxonomy" id="1719132"/>
    <lineage>
        <taxon>Bacteria</taxon>
        <taxon>Bacillati</taxon>
        <taxon>Actinomycetota</taxon>
        <taxon>Actinomycetes</taxon>
        <taxon>Mycobacteriales</taxon>
        <taxon>Mycobacteriaceae</taxon>
        <taxon>Mycobacterium</taxon>
    </lineage>
</organism>
<dbReference type="KEGG" id="mgor:H0P51_22975"/>
<dbReference type="GO" id="GO:0005886">
    <property type="term" value="C:plasma membrane"/>
    <property type="evidence" value="ECO:0007669"/>
    <property type="project" value="UniProtKB-SubCell"/>
</dbReference>
<feature type="transmembrane region" description="Helical" evidence="7">
    <location>
        <begin position="318"/>
        <end position="338"/>
    </location>
</feature>
<evidence type="ECO:0000256" key="4">
    <source>
        <dbReference type="ARBA" id="ARBA00022989"/>
    </source>
</evidence>
<keyword evidence="9" id="KW-1185">Reference proteome</keyword>
<dbReference type="Pfam" id="PF13440">
    <property type="entry name" value="Polysacc_synt_3"/>
    <property type="match status" value="1"/>
</dbReference>
<feature type="transmembrane region" description="Helical" evidence="7">
    <location>
        <begin position="113"/>
        <end position="132"/>
    </location>
</feature>
<gene>
    <name evidence="8" type="ORF">H0P51_22975</name>
</gene>
<feature type="transmembrane region" description="Helical" evidence="7">
    <location>
        <begin position="382"/>
        <end position="399"/>
    </location>
</feature>
<name>A0A7D6IKU6_9MYCO</name>
<evidence type="ECO:0000256" key="1">
    <source>
        <dbReference type="ARBA" id="ARBA00004651"/>
    </source>
</evidence>
<evidence type="ECO:0000256" key="5">
    <source>
        <dbReference type="ARBA" id="ARBA00023136"/>
    </source>
</evidence>
<evidence type="ECO:0000256" key="3">
    <source>
        <dbReference type="ARBA" id="ARBA00022692"/>
    </source>
</evidence>
<evidence type="ECO:0000313" key="9">
    <source>
        <dbReference type="Proteomes" id="UP000510682"/>
    </source>
</evidence>
<feature type="transmembrane region" description="Helical" evidence="7">
    <location>
        <begin position="405"/>
        <end position="427"/>
    </location>
</feature>
<feature type="transmembrane region" description="Helical" evidence="7">
    <location>
        <begin position="439"/>
        <end position="459"/>
    </location>
</feature>
<reference evidence="9" key="2">
    <citation type="submission" date="2023-07" db="EMBL/GenBank/DDBJ databases">
        <title>Description of Mycobacterium gordonae subsp. intergordonae subsp.nov. and Mycobacterium gordonae subsp. gordonae subsp. nov.</title>
        <authorList>
            <person name="Huang H."/>
        </authorList>
    </citation>
    <scope>NUCLEOTIDE SEQUENCE [LARGE SCALE GENOMIC DNA]</scope>
    <source>
        <strain evidence="9">24</strain>
    </source>
</reference>
<keyword evidence="4 7" id="KW-1133">Transmembrane helix</keyword>
<dbReference type="InterPro" id="IPR050833">
    <property type="entry name" value="Poly_Biosynth_Transport"/>
</dbReference>
<evidence type="ECO:0000256" key="2">
    <source>
        <dbReference type="ARBA" id="ARBA00022475"/>
    </source>
</evidence>
<feature type="transmembrane region" description="Helical" evidence="7">
    <location>
        <begin position="350"/>
        <end position="370"/>
    </location>
</feature>
<comment type="subcellular location">
    <subcellularLocation>
        <location evidence="1">Cell membrane</location>
        <topology evidence="1">Multi-pass membrane protein</topology>
    </subcellularLocation>
</comment>
<dbReference type="EMBL" id="CP059165">
    <property type="protein sequence ID" value="QLL06560.1"/>
    <property type="molecule type" value="Genomic_DNA"/>
</dbReference>
<protein>
    <submittedName>
        <fullName evidence="8">Oligosaccharide flippase family protein</fullName>
    </submittedName>
</protein>
<sequence length="500" mass="53775">MKGGRVIEPTAQAPQEESPESSAVPDVPQSRIAHAFSIQLICRSLGMVASVISVSMTARYLGPGRYGQLMVAVAFIGMWTSMTDLGITTVIVRRVTSGRGELERLVRVNSGLSLAYCIPLAVIASVTGWLIYRDADVRVMLVVLSGQLLMLTMRTRFEPVFLSTVRFSAVAASDVVGRLGTLAMISWLVTTHADVAWFAVAQLIPPLVQLAIQGAAAAQHISLRPVFSATESIDLLRESLPLMGVAVIGILYWRADGVILSLLNSHAEVGVYGLAYTLAFNTEALSVFFQKSTLSTATGLYSRDVGAYVAFLRRSVELMSFLAFPVAVVGTLLAGPLIELFGDRDFVDRGAPTLALLLIAAALRFVTGTLGQGLFACHEQQFFFRLFVATLFVNVALNLCLDGRFGAIGAGVSLVCTELSGWILASWRLRSNCGYRTPVIFLARLLVPTVASVVVVLVLSGYHVVFVLTAAAATYLGINMVAGPLNWSMLTSIFRKQVTT</sequence>
<feature type="transmembrane region" description="Helical" evidence="7">
    <location>
        <begin position="465"/>
        <end position="487"/>
    </location>
</feature>
<keyword evidence="5 7" id="KW-0472">Membrane</keyword>
<dbReference type="RefSeq" id="WP_180915137.1">
    <property type="nucleotide sequence ID" value="NZ_CP059165.1"/>
</dbReference>
<accession>A0A7D6IKU6</accession>
<evidence type="ECO:0000256" key="6">
    <source>
        <dbReference type="SAM" id="MobiDB-lite"/>
    </source>
</evidence>
<dbReference type="PANTHER" id="PTHR30250:SF11">
    <property type="entry name" value="O-ANTIGEN TRANSPORTER-RELATED"/>
    <property type="match status" value="1"/>
</dbReference>
<reference evidence="9" key="1">
    <citation type="submission" date="2020-07" db="EMBL/GenBank/DDBJ databases">
        <title>Description of Mycobacterium gordonae subsp. intergordonae subsp.nov. and Mycobacterium gordonae subsp. gordonae subsp. nov.</title>
        <authorList>
            <person name="Yu X."/>
        </authorList>
    </citation>
    <scope>NUCLEOTIDE SEQUENCE [LARGE SCALE GENOMIC DNA]</scope>
    <source>
        <strain evidence="9">24</strain>
    </source>
</reference>
<proteinExistence type="predicted"/>
<dbReference type="PANTHER" id="PTHR30250">
    <property type="entry name" value="PST FAMILY PREDICTED COLANIC ACID TRANSPORTER"/>
    <property type="match status" value="1"/>
</dbReference>
<dbReference type="AlphaFoldDB" id="A0A7D6IKU6"/>
<evidence type="ECO:0000313" key="8">
    <source>
        <dbReference type="EMBL" id="QLL06560.1"/>
    </source>
</evidence>
<feature type="region of interest" description="Disordered" evidence="6">
    <location>
        <begin position="1"/>
        <end position="26"/>
    </location>
</feature>
<feature type="transmembrane region" description="Helical" evidence="7">
    <location>
        <begin position="67"/>
        <end position="92"/>
    </location>
</feature>